<evidence type="ECO:0000313" key="2">
    <source>
        <dbReference type="Proteomes" id="UP000017246"/>
    </source>
</evidence>
<evidence type="ECO:0000313" key="1">
    <source>
        <dbReference type="EMBL" id="CUT98609.1"/>
    </source>
</evidence>
<dbReference type="Proteomes" id="UP000017246">
    <property type="component" value="Unassembled WGS sequence"/>
</dbReference>
<accession>A0A0S4MIH1</accession>
<keyword evidence="2" id="KW-1185">Reference proteome</keyword>
<proteinExistence type="predicted"/>
<dbReference type="EMBL" id="LN902842">
    <property type="protein sequence ID" value="CUT98609.1"/>
    <property type="molecule type" value="Genomic_DNA"/>
</dbReference>
<organism evidence="1 2">
    <name type="scientific">Echinococcus multilocularis</name>
    <name type="common">Fox tapeworm</name>
    <dbReference type="NCBI Taxonomy" id="6211"/>
    <lineage>
        <taxon>Eukaryota</taxon>
        <taxon>Metazoa</taxon>
        <taxon>Spiralia</taxon>
        <taxon>Lophotrochozoa</taxon>
        <taxon>Platyhelminthes</taxon>
        <taxon>Cestoda</taxon>
        <taxon>Eucestoda</taxon>
        <taxon>Cyclophyllidea</taxon>
        <taxon>Taeniidae</taxon>
        <taxon>Echinococcus</taxon>
    </lineage>
</organism>
<sequence length="75" mass="8490">MFSTGRFEWAPRVAAVWYCIHSYCFIGSRSLSSYGLTAFSFLRVIARIHCPRFGPAYVQLYISFSVIPCGGRAKD</sequence>
<dbReference type="AlphaFoldDB" id="A0A0S4MIH1"/>
<name>A0A0S4MIH1_ECHMU</name>
<protein>
    <submittedName>
        <fullName evidence="1">Expressed protein</fullName>
    </submittedName>
</protein>
<reference evidence="1" key="1">
    <citation type="journal article" date="2013" name="Nature">
        <title>The genomes of four tapeworm species reveal adaptations to parasitism.</title>
        <authorList>
            <person name="Tsai I.J."/>
            <person name="Zarowiecki M."/>
            <person name="Holroyd N."/>
            <person name="Garciarrubio A."/>
            <person name="Sanchez-Flores A."/>
            <person name="Brooks K.L."/>
            <person name="Tracey A."/>
            <person name="Bobes R.J."/>
            <person name="Fragoso G."/>
            <person name="Sciutto E."/>
            <person name="Aslett M."/>
            <person name="Beasley H."/>
            <person name="Bennett H.M."/>
            <person name="Cai J."/>
            <person name="Camicia F."/>
            <person name="Clark R."/>
            <person name="Cucher M."/>
            <person name="De Silva N."/>
            <person name="Day T.A."/>
            <person name="Deplazes P."/>
            <person name="Estrada K."/>
            <person name="Fernandez C."/>
            <person name="Holland P.W."/>
            <person name="Hou J."/>
            <person name="Hu S."/>
            <person name="Huckvale T."/>
            <person name="Hung S.S."/>
            <person name="Kamenetzky L."/>
            <person name="Keane J.A."/>
            <person name="Kiss F."/>
            <person name="Koziol U."/>
            <person name="Lambert O."/>
            <person name="Liu K."/>
            <person name="Luo X."/>
            <person name="Luo Y."/>
            <person name="Macchiaroli N."/>
            <person name="Nichol S."/>
            <person name="Paps J."/>
            <person name="Parkinson J."/>
            <person name="Pouchkina-Stantcheva N."/>
            <person name="Riddiford N."/>
            <person name="Rosenzvit M."/>
            <person name="Salinas G."/>
            <person name="Wasmuth J.D."/>
            <person name="Zamanian M."/>
            <person name="Zheng Y."/>
            <person name="Cai X."/>
            <person name="Soberon X."/>
            <person name="Olson P.D."/>
            <person name="Laclette J.P."/>
            <person name="Brehm K."/>
            <person name="Berriman M."/>
            <person name="Garciarrubio A."/>
            <person name="Bobes R.J."/>
            <person name="Fragoso G."/>
            <person name="Sanchez-Flores A."/>
            <person name="Estrada K."/>
            <person name="Cevallos M.A."/>
            <person name="Morett E."/>
            <person name="Gonzalez V."/>
            <person name="Portillo T."/>
            <person name="Ochoa-Leyva A."/>
            <person name="Jose M.V."/>
            <person name="Sciutto E."/>
            <person name="Landa A."/>
            <person name="Jimenez L."/>
            <person name="Valdes V."/>
            <person name="Carrero J.C."/>
            <person name="Larralde C."/>
            <person name="Morales-Montor J."/>
            <person name="Limon-Lason J."/>
            <person name="Soberon X."/>
            <person name="Laclette J.P."/>
        </authorList>
    </citation>
    <scope>NUCLEOTIDE SEQUENCE [LARGE SCALE GENOMIC DNA]</scope>
</reference>
<reference evidence="1" key="2">
    <citation type="submission" date="2015-11" db="EMBL/GenBank/DDBJ databases">
        <authorList>
            <person name="Zhang Y."/>
            <person name="Guo Z."/>
        </authorList>
    </citation>
    <scope>NUCLEOTIDE SEQUENCE</scope>
</reference>